<comment type="caution">
    <text evidence="1">The sequence shown here is derived from an EMBL/GenBank/DDBJ whole genome shotgun (WGS) entry which is preliminary data.</text>
</comment>
<keyword evidence="2" id="KW-1185">Reference proteome</keyword>
<name>A0ACB9ZY34_CATRO</name>
<organism evidence="1 2">
    <name type="scientific">Catharanthus roseus</name>
    <name type="common">Madagascar periwinkle</name>
    <name type="synonym">Vinca rosea</name>
    <dbReference type="NCBI Taxonomy" id="4058"/>
    <lineage>
        <taxon>Eukaryota</taxon>
        <taxon>Viridiplantae</taxon>
        <taxon>Streptophyta</taxon>
        <taxon>Embryophyta</taxon>
        <taxon>Tracheophyta</taxon>
        <taxon>Spermatophyta</taxon>
        <taxon>Magnoliopsida</taxon>
        <taxon>eudicotyledons</taxon>
        <taxon>Gunneridae</taxon>
        <taxon>Pentapetalae</taxon>
        <taxon>asterids</taxon>
        <taxon>lamiids</taxon>
        <taxon>Gentianales</taxon>
        <taxon>Apocynaceae</taxon>
        <taxon>Rauvolfioideae</taxon>
        <taxon>Vinceae</taxon>
        <taxon>Catharanthinae</taxon>
        <taxon>Catharanthus</taxon>
    </lineage>
</organism>
<reference evidence="2" key="1">
    <citation type="journal article" date="2023" name="Nat. Plants">
        <title>Single-cell RNA sequencing provides a high-resolution roadmap for understanding the multicellular compartmentation of specialized metabolism.</title>
        <authorList>
            <person name="Sun S."/>
            <person name="Shen X."/>
            <person name="Li Y."/>
            <person name="Li Y."/>
            <person name="Wang S."/>
            <person name="Li R."/>
            <person name="Zhang H."/>
            <person name="Shen G."/>
            <person name="Guo B."/>
            <person name="Wei J."/>
            <person name="Xu J."/>
            <person name="St-Pierre B."/>
            <person name="Chen S."/>
            <person name="Sun C."/>
        </authorList>
    </citation>
    <scope>NUCLEOTIDE SEQUENCE [LARGE SCALE GENOMIC DNA]</scope>
</reference>
<accession>A0ACB9ZY34</accession>
<evidence type="ECO:0000313" key="2">
    <source>
        <dbReference type="Proteomes" id="UP001060085"/>
    </source>
</evidence>
<sequence length="148" mass="16749">MRKQKGIGEESVSISSSGMERFGRICSTLSESTHYWTTPACLLNNLADSIFCIDFPIKICGEKSIGNGPPYQSSLSVYLCQEFKKKERFFFLFLFFAFWARLKEGSKLLQKNLLKTPLLPQKPLLSSKASLIVYLFRGSQSSVKTKTI</sequence>
<dbReference type="EMBL" id="CM044707">
    <property type="protein sequence ID" value="KAI5653424.1"/>
    <property type="molecule type" value="Genomic_DNA"/>
</dbReference>
<proteinExistence type="predicted"/>
<evidence type="ECO:0000313" key="1">
    <source>
        <dbReference type="EMBL" id="KAI5653424.1"/>
    </source>
</evidence>
<protein>
    <submittedName>
        <fullName evidence="1">Uncharacterized protein</fullName>
    </submittedName>
</protein>
<gene>
    <name evidence="1" type="ORF">M9H77_30611</name>
</gene>
<dbReference type="Proteomes" id="UP001060085">
    <property type="component" value="Linkage Group LG07"/>
</dbReference>